<dbReference type="InterPro" id="IPR012337">
    <property type="entry name" value="RNaseH-like_sf"/>
</dbReference>
<dbReference type="EC" id="3.1.26.4" evidence="13"/>
<keyword evidence="7 12" id="KW-0540">Nuclease</keyword>
<feature type="binding site" evidence="12">
    <location>
        <position position="21"/>
    </location>
    <ligand>
        <name>a divalent metal cation</name>
        <dbReference type="ChEBI" id="CHEBI:60240"/>
    </ligand>
</feature>
<dbReference type="PANTHER" id="PTHR10954:SF18">
    <property type="entry name" value="RIBONUCLEASE HII"/>
    <property type="match status" value="1"/>
</dbReference>
<dbReference type="PROSITE" id="PS51975">
    <property type="entry name" value="RNASE_H_2"/>
    <property type="match status" value="1"/>
</dbReference>
<dbReference type="Pfam" id="PF01351">
    <property type="entry name" value="RNase_HII"/>
    <property type="match status" value="1"/>
</dbReference>
<evidence type="ECO:0000256" key="6">
    <source>
        <dbReference type="ARBA" id="ARBA00022490"/>
    </source>
</evidence>
<dbReference type="Proteomes" id="UP000237350">
    <property type="component" value="Unassembled WGS sequence"/>
</dbReference>
<comment type="catalytic activity">
    <reaction evidence="1 12 13">
        <text>Endonucleolytic cleavage to 5'-phosphomonoester.</text>
        <dbReference type="EC" id="3.1.26.4"/>
    </reaction>
</comment>
<dbReference type="InterPro" id="IPR036397">
    <property type="entry name" value="RNaseH_sf"/>
</dbReference>
<comment type="cofactor">
    <cofactor evidence="12">
        <name>Mn(2+)</name>
        <dbReference type="ChEBI" id="CHEBI:29035"/>
    </cofactor>
    <cofactor evidence="12">
        <name>Mg(2+)</name>
        <dbReference type="ChEBI" id="CHEBI:18420"/>
    </cofactor>
    <text evidence="12">Manganese or magnesium. Binds 1 divalent metal ion per monomer in the absence of substrate. May bind a second metal ion after substrate binding.</text>
</comment>
<evidence type="ECO:0000256" key="2">
    <source>
        <dbReference type="ARBA" id="ARBA00001946"/>
    </source>
</evidence>
<accession>A0A2S4JYR3</accession>
<comment type="caution">
    <text evidence="15">The sequence shown here is derived from an EMBL/GenBank/DDBJ whole genome shotgun (WGS) entry which is preliminary data.</text>
</comment>
<dbReference type="InterPro" id="IPR001352">
    <property type="entry name" value="RNase_HII/HIII"/>
</dbReference>
<dbReference type="InterPro" id="IPR024567">
    <property type="entry name" value="RNase_HII/HIII_dom"/>
</dbReference>
<comment type="cofactor">
    <cofactor evidence="2">
        <name>Mg(2+)</name>
        <dbReference type="ChEBI" id="CHEBI:18420"/>
    </cofactor>
</comment>
<dbReference type="GO" id="GO:0005737">
    <property type="term" value="C:cytoplasm"/>
    <property type="evidence" value="ECO:0007669"/>
    <property type="project" value="UniProtKB-SubCell"/>
</dbReference>
<dbReference type="PANTHER" id="PTHR10954">
    <property type="entry name" value="RIBONUCLEASE H2 SUBUNIT A"/>
    <property type="match status" value="1"/>
</dbReference>
<keyword evidence="11" id="KW-0464">Manganese</keyword>
<dbReference type="GO" id="GO:0003723">
    <property type="term" value="F:RNA binding"/>
    <property type="evidence" value="ECO:0007669"/>
    <property type="project" value="UniProtKB-UniRule"/>
</dbReference>
<organism evidence="15 16">
    <name type="scientific">Alkalispirochaeta sphaeroplastigenens</name>
    <dbReference type="NCBI Taxonomy" id="1187066"/>
    <lineage>
        <taxon>Bacteria</taxon>
        <taxon>Pseudomonadati</taxon>
        <taxon>Spirochaetota</taxon>
        <taxon>Spirochaetia</taxon>
        <taxon>Spirochaetales</taxon>
        <taxon>Spirochaetaceae</taxon>
        <taxon>Alkalispirochaeta</taxon>
    </lineage>
</organism>
<evidence type="ECO:0000256" key="10">
    <source>
        <dbReference type="ARBA" id="ARBA00022801"/>
    </source>
</evidence>
<keyword evidence="16" id="KW-1185">Reference proteome</keyword>
<comment type="similarity">
    <text evidence="5 13">Belongs to the RNase HII family.</text>
</comment>
<evidence type="ECO:0000256" key="13">
    <source>
        <dbReference type="RuleBase" id="RU003515"/>
    </source>
</evidence>
<keyword evidence="9 12" id="KW-0255">Endonuclease</keyword>
<dbReference type="NCBIfam" id="NF000595">
    <property type="entry name" value="PRK00015.1-3"/>
    <property type="match status" value="1"/>
</dbReference>
<feature type="binding site" evidence="12">
    <location>
        <position position="22"/>
    </location>
    <ligand>
        <name>a divalent metal cation</name>
        <dbReference type="ChEBI" id="CHEBI:60240"/>
    </ligand>
</feature>
<comment type="subcellular location">
    <subcellularLocation>
        <location evidence="4">Cytoplasm</location>
    </subcellularLocation>
</comment>
<evidence type="ECO:0000259" key="14">
    <source>
        <dbReference type="PROSITE" id="PS51975"/>
    </source>
</evidence>
<evidence type="ECO:0000256" key="9">
    <source>
        <dbReference type="ARBA" id="ARBA00022759"/>
    </source>
</evidence>
<evidence type="ECO:0000256" key="8">
    <source>
        <dbReference type="ARBA" id="ARBA00022723"/>
    </source>
</evidence>
<feature type="domain" description="RNase H type-2" evidence="14">
    <location>
        <begin position="15"/>
        <end position="215"/>
    </location>
</feature>
<keyword evidence="10 12" id="KW-0378">Hydrolase</keyword>
<evidence type="ECO:0000256" key="4">
    <source>
        <dbReference type="ARBA" id="ARBA00004496"/>
    </source>
</evidence>
<proteinExistence type="inferred from homology"/>
<evidence type="ECO:0000313" key="16">
    <source>
        <dbReference type="Proteomes" id="UP000237350"/>
    </source>
</evidence>
<comment type="function">
    <text evidence="3 13">Endonuclease that specifically degrades the RNA of RNA-DNA hybrids.</text>
</comment>
<evidence type="ECO:0000256" key="5">
    <source>
        <dbReference type="ARBA" id="ARBA00007383"/>
    </source>
</evidence>
<evidence type="ECO:0000256" key="12">
    <source>
        <dbReference type="PROSITE-ProRule" id="PRU01319"/>
    </source>
</evidence>
<keyword evidence="8 12" id="KW-0479">Metal-binding</keyword>
<protein>
    <recommendedName>
        <fullName evidence="13">Ribonuclease</fullName>
        <ecNumber evidence="13">3.1.26.4</ecNumber>
    </recommendedName>
</protein>
<keyword evidence="6" id="KW-0963">Cytoplasm</keyword>
<reference evidence="16" key="1">
    <citation type="submission" date="2015-12" db="EMBL/GenBank/DDBJ databases">
        <authorList>
            <person name="Lodha T.D."/>
            <person name="Chintalapati S."/>
            <person name="Chintalapati V.R."/>
            <person name="Sravanthi T."/>
        </authorList>
    </citation>
    <scope>NUCLEOTIDE SEQUENCE [LARGE SCALE GENOMIC DNA]</scope>
    <source>
        <strain evidence="16">JC133</strain>
    </source>
</reference>
<dbReference type="GO" id="GO:0006298">
    <property type="term" value="P:mismatch repair"/>
    <property type="evidence" value="ECO:0007669"/>
    <property type="project" value="TreeGrafter"/>
</dbReference>
<dbReference type="GO" id="GO:0046872">
    <property type="term" value="F:metal ion binding"/>
    <property type="evidence" value="ECO:0007669"/>
    <property type="project" value="UniProtKB-KW"/>
</dbReference>
<evidence type="ECO:0000256" key="11">
    <source>
        <dbReference type="ARBA" id="ARBA00023211"/>
    </source>
</evidence>
<dbReference type="Gene3D" id="3.30.420.10">
    <property type="entry name" value="Ribonuclease H-like superfamily/Ribonuclease H"/>
    <property type="match status" value="1"/>
</dbReference>
<dbReference type="EMBL" id="LPWH01000009">
    <property type="protein sequence ID" value="POR04667.1"/>
    <property type="molecule type" value="Genomic_DNA"/>
</dbReference>
<dbReference type="OrthoDB" id="9803420at2"/>
<evidence type="ECO:0000256" key="3">
    <source>
        <dbReference type="ARBA" id="ARBA00004065"/>
    </source>
</evidence>
<sequence length="215" mass="23530">MAGQKKKNQAHPPLPGVCGIDEAGRGPLAGPVMAAAVVLPPDLDAPGLADSKTLAPRRRERLRELLIAGGAWIGRGLAWPEEIDRLNIHQATLLAMGRAWEDLVAVLEGVPRAESPEVAEILVDGLYLPPERALLRGTPVSARAVTGGDGLHREIMAASIIAKTERDAWMRNYHARDPRYGFDRHKGYPTRDHKEALLRHGPCPIHRRTFRGVQT</sequence>
<dbReference type="AlphaFoldDB" id="A0A2S4JYR3"/>
<name>A0A2S4JYR3_9SPIO</name>
<dbReference type="GO" id="GO:0043137">
    <property type="term" value="P:DNA replication, removal of RNA primer"/>
    <property type="evidence" value="ECO:0007669"/>
    <property type="project" value="TreeGrafter"/>
</dbReference>
<dbReference type="CDD" id="cd07182">
    <property type="entry name" value="RNase_HII_bacteria_HII_like"/>
    <property type="match status" value="1"/>
</dbReference>
<dbReference type="RefSeq" id="WP_103679419.1">
    <property type="nucleotide sequence ID" value="NZ_LPWH01000009.1"/>
</dbReference>
<gene>
    <name evidence="15" type="ORF">AU468_02850</name>
</gene>
<dbReference type="SUPFAM" id="SSF53098">
    <property type="entry name" value="Ribonuclease H-like"/>
    <property type="match status" value="1"/>
</dbReference>
<dbReference type="GO" id="GO:0004523">
    <property type="term" value="F:RNA-DNA hybrid ribonuclease activity"/>
    <property type="evidence" value="ECO:0007669"/>
    <property type="project" value="UniProtKB-UniRule"/>
</dbReference>
<dbReference type="GO" id="GO:0032299">
    <property type="term" value="C:ribonuclease H2 complex"/>
    <property type="evidence" value="ECO:0007669"/>
    <property type="project" value="TreeGrafter"/>
</dbReference>
<evidence type="ECO:0000256" key="1">
    <source>
        <dbReference type="ARBA" id="ARBA00000077"/>
    </source>
</evidence>
<evidence type="ECO:0000313" key="15">
    <source>
        <dbReference type="EMBL" id="POR04667.1"/>
    </source>
</evidence>
<feature type="binding site" evidence="12">
    <location>
        <position position="124"/>
    </location>
    <ligand>
        <name>a divalent metal cation</name>
        <dbReference type="ChEBI" id="CHEBI:60240"/>
    </ligand>
</feature>
<dbReference type="InterPro" id="IPR022898">
    <property type="entry name" value="RNase_HII"/>
</dbReference>
<evidence type="ECO:0000256" key="7">
    <source>
        <dbReference type="ARBA" id="ARBA00022722"/>
    </source>
</evidence>